<comment type="caution">
    <text evidence="1">The sequence shown here is derived from an EMBL/GenBank/DDBJ whole genome shotgun (WGS) entry which is preliminary data.</text>
</comment>
<gene>
    <name evidence="1" type="ORF">EIY87_35220</name>
</gene>
<dbReference type="AlphaFoldDB" id="A0A3R9DZX3"/>
<proteinExistence type="predicted"/>
<protein>
    <submittedName>
        <fullName evidence="1">Uncharacterized protein</fullName>
    </submittedName>
</protein>
<evidence type="ECO:0000313" key="2">
    <source>
        <dbReference type="Proteomes" id="UP000267081"/>
    </source>
</evidence>
<dbReference type="EMBL" id="RSEC01000059">
    <property type="protein sequence ID" value="RSD11986.1"/>
    <property type="molecule type" value="Genomic_DNA"/>
</dbReference>
<sequence length="127" mass="13548">MGRLIVAAVIQWSSVYGSTEFRQMILVAVSVTDQSGFGVSGLSASAFRVRVQVDERSSFLASLDNFVEHGSGYEGSGKYSFAISPGPQGELFERDELIIYITVRGSGGQGQTVAIARHTVEGGPEDL</sequence>
<dbReference type="RefSeq" id="WP_125314211.1">
    <property type="nucleotide sequence ID" value="NZ_RSEC01000059.1"/>
</dbReference>
<name>A0A3R9DZX3_9PSEU</name>
<evidence type="ECO:0000313" key="1">
    <source>
        <dbReference type="EMBL" id="RSD11986.1"/>
    </source>
</evidence>
<keyword evidence="2" id="KW-1185">Reference proteome</keyword>
<dbReference type="Proteomes" id="UP000267081">
    <property type="component" value="Unassembled WGS sequence"/>
</dbReference>
<organism evidence="1 2">
    <name type="scientific">Amycolatopsis eburnea</name>
    <dbReference type="NCBI Taxonomy" id="2267691"/>
    <lineage>
        <taxon>Bacteria</taxon>
        <taxon>Bacillati</taxon>
        <taxon>Actinomycetota</taxon>
        <taxon>Actinomycetes</taxon>
        <taxon>Pseudonocardiales</taxon>
        <taxon>Pseudonocardiaceae</taxon>
        <taxon>Amycolatopsis</taxon>
    </lineage>
</organism>
<accession>A0A3R9DZX3</accession>
<reference evidence="1 2" key="1">
    <citation type="submission" date="2018-12" db="EMBL/GenBank/DDBJ databases">
        <title>Amycolatopsis eburnea sp. nov. actinomycete associate with arbuscular mycorrhiza fungal spore.</title>
        <authorList>
            <person name="Lumyong S."/>
            <person name="Chaiya L."/>
        </authorList>
    </citation>
    <scope>NUCLEOTIDE SEQUENCE [LARGE SCALE GENOMIC DNA]</scope>
    <source>
        <strain evidence="1 2">GLM-1</strain>
    </source>
</reference>